<dbReference type="InterPro" id="IPR051682">
    <property type="entry name" value="Mito_Persulfide_Diox"/>
</dbReference>
<evidence type="ECO:0000313" key="3">
    <source>
        <dbReference type="EMBL" id="CAD8099266.1"/>
    </source>
</evidence>
<dbReference type="CDD" id="cd00158">
    <property type="entry name" value="RHOD"/>
    <property type="match status" value="2"/>
</dbReference>
<sequence>MRIIRQKRMNLMTFSFSNSMLSACLHFHIIQNPKVKQLQQILQEISINICMMFNKKISELAKNRNAQIKWILETHFHADFVSGHRELQNLTGATIVYGPTAVANYPIKEGKDGELLPLGNVQIRIDHTPGHTMESSCFVLVHNGKDHSVYTGDTLFLGEVGRPDLAVKVGELTVEMLATYLYDSLRNKVMKLNDDVIVYPGHGAGSSCGKSIGAGKCCTIGMQKKNNYALQDISKEQFIQQVLTGMPKPPQYFFHDAKLNKSGPSDFSSILTQVQKALTFEQFMNYVKQGALILDTRPNIQEGVIKGAINVTFMSGLVNFVGSIIKPDTQLVIIGKDGEAKDSILRLLRIGYDNIFGYLEGGFEAYKNNGGELATKVQIVGVEELCNIDDNRDDHVFVDVRGIGELRETGFVKGAICIALPELEGNVDKIPRDKKLHIYCKSGWRAKIAMSILVRNGFESIMITQDGGFEDMWAKKLIERDQM</sequence>
<dbReference type="SMART" id="SM00849">
    <property type="entry name" value="Lactamase_B"/>
    <property type="match status" value="1"/>
</dbReference>
<dbReference type="InterPro" id="IPR001763">
    <property type="entry name" value="Rhodanese-like_dom"/>
</dbReference>
<dbReference type="Proteomes" id="UP000692954">
    <property type="component" value="Unassembled WGS sequence"/>
</dbReference>
<dbReference type="EMBL" id="CAJJDN010000071">
    <property type="protein sequence ID" value="CAD8099266.1"/>
    <property type="molecule type" value="Genomic_DNA"/>
</dbReference>
<evidence type="ECO:0000259" key="2">
    <source>
        <dbReference type="PROSITE" id="PS50206"/>
    </source>
</evidence>
<organism evidence="3 4">
    <name type="scientific">Paramecium sonneborni</name>
    <dbReference type="NCBI Taxonomy" id="65129"/>
    <lineage>
        <taxon>Eukaryota</taxon>
        <taxon>Sar</taxon>
        <taxon>Alveolata</taxon>
        <taxon>Ciliophora</taxon>
        <taxon>Intramacronucleata</taxon>
        <taxon>Oligohymenophorea</taxon>
        <taxon>Peniculida</taxon>
        <taxon>Parameciidae</taxon>
        <taxon>Paramecium</taxon>
    </lineage>
</organism>
<dbReference type="SMART" id="SM00450">
    <property type="entry name" value="RHOD"/>
    <property type="match status" value="2"/>
</dbReference>
<accession>A0A8S1P839</accession>
<dbReference type="PROSITE" id="PS50206">
    <property type="entry name" value="RHODANESE_3"/>
    <property type="match status" value="2"/>
</dbReference>
<feature type="domain" description="Rhodanese" evidence="2">
    <location>
        <begin position="391"/>
        <end position="463"/>
    </location>
</feature>
<dbReference type="GO" id="GO:0050313">
    <property type="term" value="F:sulfur dioxygenase activity"/>
    <property type="evidence" value="ECO:0007669"/>
    <property type="project" value="InterPro"/>
</dbReference>
<dbReference type="Pfam" id="PF00581">
    <property type="entry name" value="Rhodanese"/>
    <property type="match status" value="2"/>
</dbReference>
<dbReference type="PANTHER" id="PTHR43084:SF1">
    <property type="entry name" value="PERSULFIDE DIOXYGENASE ETHE1, MITOCHONDRIAL"/>
    <property type="match status" value="1"/>
</dbReference>
<dbReference type="InterPro" id="IPR044528">
    <property type="entry name" value="POD-like_MBL-fold"/>
</dbReference>
<comment type="caution">
    <text evidence="3">The sequence shown here is derived from an EMBL/GenBank/DDBJ whole genome shotgun (WGS) entry which is preliminary data.</text>
</comment>
<dbReference type="FunFam" id="3.60.15.10:FF:000030">
    <property type="entry name" value="Metallo-beta-lactamase family protein"/>
    <property type="match status" value="1"/>
</dbReference>
<keyword evidence="4" id="KW-1185">Reference proteome</keyword>
<keyword evidence="1" id="KW-0479">Metal-binding</keyword>
<dbReference type="InterPro" id="IPR001279">
    <property type="entry name" value="Metallo-B-lactamas"/>
</dbReference>
<dbReference type="GO" id="GO:0046872">
    <property type="term" value="F:metal ion binding"/>
    <property type="evidence" value="ECO:0007669"/>
    <property type="project" value="UniProtKB-KW"/>
</dbReference>
<evidence type="ECO:0000256" key="1">
    <source>
        <dbReference type="ARBA" id="ARBA00022723"/>
    </source>
</evidence>
<protein>
    <recommendedName>
        <fullName evidence="2">Rhodanese domain-containing protein</fullName>
    </recommendedName>
</protein>
<dbReference type="OrthoDB" id="449487at2759"/>
<dbReference type="GO" id="GO:0006749">
    <property type="term" value="P:glutathione metabolic process"/>
    <property type="evidence" value="ECO:0007669"/>
    <property type="project" value="InterPro"/>
</dbReference>
<dbReference type="PANTHER" id="PTHR43084">
    <property type="entry name" value="PERSULFIDE DIOXYGENASE ETHE1"/>
    <property type="match status" value="1"/>
</dbReference>
<feature type="domain" description="Rhodanese" evidence="2">
    <location>
        <begin position="287"/>
        <end position="375"/>
    </location>
</feature>
<dbReference type="PROSITE" id="PS51257">
    <property type="entry name" value="PROKAR_LIPOPROTEIN"/>
    <property type="match status" value="1"/>
</dbReference>
<name>A0A8S1P839_9CILI</name>
<dbReference type="CDD" id="cd07724">
    <property type="entry name" value="POD-like_MBL-fold"/>
    <property type="match status" value="1"/>
</dbReference>
<evidence type="ECO:0000313" key="4">
    <source>
        <dbReference type="Proteomes" id="UP000692954"/>
    </source>
</evidence>
<dbReference type="GO" id="GO:0070813">
    <property type="term" value="P:hydrogen sulfide metabolic process"/>
    <property type="evidence" value="ECO:0007669"/>
    <property type="project" value="TreeGrafter"/>
</dbReference>
<proteinExistence type="predicted"/>
<dbReference type="Pfam" id="PF00753">
    <property type="entry name" value="Lactamase_B"/>
    <property type="match status" value="1"/>
</dbReference>
<dbReference type="AlphaFoldDB" id="A0A8S1P839"/>
<gene>
    <name evidence="3" type="ORF">PSON_ATCC_30995.1.T0710231</name>
</gene>
<dbReference type="FunFam" id="3.40.250.10:FF:000122">
    <property type="entry name" value="Uncharacterized protein"/>
    <property type="match status" value="1"/>
</dbReference>
<reference evidence="3" key="1">
    <citation type="submission" date="2021-01" db="EMBL/GenBank/DDBJ databases">
        <authorList>
            <consortium name="Genoscope - CEA"/>
            <person name="William W."/>
        </authorList>
    </citation>
    <scope>NUCLEOTIDE SEQUENCE</scope>
</reference>